<evidence type="ECO:0000256" key="2">
    <source>
        <dbReference type="ARBA" id="ARBA00016807"/>
    </source>
</evidence>
<dbReference type="PANTHER" id="PTHR23098">
    <property type="entry name" value="AGAP001331-PA-RELATED"/>
    <property type="match status" value="1"/>
</dbReference>
<evidence type="ECO:0000313" key="9">
    <source>
        <dbReference type="EMBL" id="KAK5648863.1"/>
    </source>
</evidence>
<dbReference type="GO" id="GO:0005634">
    <property type="term" value="C:nucleus"/>
    <property type="evidence" value="ECO:0007669"/>
    <property type="project" value="TreeGrafter"/>
</dbReference>
<sequence>MRVNNDHWDVLLDFSEKHREIITNRATGLDGRQHLNKLWTELANQLNCLGFGAKSVEEWKKTLADFKSKTKQKAAKINHSQNKTGGGPMLEMTLTAREERLLSLMGTKSIKGDSLLEFGINLEHQKSTAKGSENVNPQKRKHTKLPPCPRGSKYRNSQKTLTEQITDMNDKSLVVLKNINNNISNIALDIKRMADAVVKLCNKDL</sequence>
<dbReference type="EMBL" id="JAVRBK010000006">
    <property type="protein sequence ID" value="KAK5642872.1"/>
    <property type="molecule type" value="Genomic_DNA"/>
</dbReference>
<evidence type="ECO:0000256" key="4">
    <source>
        <dbReference type="ARBA" id="ARBA00023163"/>
    </source>
</evidence>
<evidence type="ECO:0000259" key="7">
    <source>
        <dbReference type="Pfam" id="PF13873"/>
    </source>
</evidence>
<evidence type="ECO:0000313" key="8">
    <source>
        <dbReference type="EMBL" id="KAK5642872.1"/>
    </source>
</evidence>
<evidence type="ECO:0000256" key="6">
    <source>
        <dbReference type="SAM" id="MobiDB-lite"/>
    </source>
</evidence>
<evidence type="ECO:0000256" key="5">
    <source>
        <dbReference type="ARBA" id="ARBA00025466"/>
    </source>
</evidence>
<accession>A0AAN7ZGH1</accession>
<evidence type="ECO:0000256" key="3">
    <source>
        <dbReference type="ARBA" id="ARBA00023015"/>
    </source>
</evidence>
<comment type="subunit">
    <text evidence="1">Self-associates forming complexes of several hundred monomers.</text>
</comment>
<feature type="domain" description="Myb/SANT-like DNA-binding" evidence="7">
    <location>
        <begin position="9"/>
        <end position="76"/>
    </location>
</feature>
<evidence type="ECO:0000313" key="10">
    <source>
        <dbReference type="Proteomes" id="UP001329430"/>
    </source>
</evidence>
<keyword evidence="4" id="KW-0804">Transcription</keyword>
<reference evidence="8" key="1">
    <citation type="submission" date="2023-06" db="EMBL/GenBank/DDBJ databases">
        <authorList>
            <person name="Fu X."/>
            <person name="Zhu X."/>
        </authorList>
    </citation>
    <scope>NUCLEOTIDE SEQUENCE</scope>
    <source>
        <strain evidence="8">XCY_ONT2</strain>
        <tissue evidence="8">Whole body</tissue>
    </source>
</reference>
<evidence type="ECO:0000256" key="1">
    <source>
        <dbReference type="ARBA" id="ARBA00011764"/>
    </source>
</evidence>
<keyword evidence="3" id="KW-0805">Transcription regulation</keyword>
<proteinExistence type="predicted"/>
<reference evidence="8 10" key="2">
    <citation type="journal article" date="2024" name="Insects">
        <title>An Improved Chromosome-Level Genome Assembly of the Firefly Pyrocoelia pectoralis.</title>
        <authorList>
            <person name="Fu X."/>
            <person name="Meyer-Rochow V.B."/>
            <person name="Ballantyne L."/>
            <person name="Zhu X."/>
        </authorList>
    </citation>
    <scope>NUCLEOTIDE SEQUENCE [LARGE SCALE GENOMIC DNA]</scope>
    <source>
        <strain evidence="8">XCY_ONT2</strain>
    </source>
</reference>
<protein>
    <recommendedName>
        <fullName evidence="2">Regulatory protein zeste</fullName>
    </recommendedName>
</protein>
<dbReference type="PANTHER" id="PTHR23098:SF16">
    <property type="entry name" value="REGULATORY PROTEIN ZESTE"/>
    <property type="match status" value="1"/>
</dbReference>
<dbReference type="InterPro" id="IPR028002">
    <property type="entry name" value="Myb_DNA-bind_5"/>
</dbReference>
<dbReference type="AlphaFoldDB" id="A0AAN7ZGH1"/>
<dbReference type="EMBL" id="JAVRBK010000002">
    <property type="protein sequence ID" value="KAK5648863.1"/>
    <property type="molecule type" value="Genomic_DNA"/>
</dbReference>
<gene>
    <name evidence="9" type="ORF">RI129_003755</name>
    <name evidence="8" type="ORF">RI129_009039</name>
</gene>
<feature type="compositionally biased region" description="Polar residues" evidence="6">
    <location>
        <begin position="128"/>
        <end position="137"/>
    </location>
</feature>
<dbReference type="Proteomes" id="UP001329430">
    <property type="component" value="Chromosome 2"/>
</dbReference>
<dbReference type="Proteomes" id="UP001329430">
    <property type="component" value="Chromosome 6"/>
</dbReference>
<keyword evidence="10" id="KW-1185">Reference proteome</keyword>
<organism evidence="8 10">
    <name type="scientific">Pyrocoelia pectoralis</name>
    <dbReference type="NCBI Taxonomy" id="417401"/>
    <lineage>
        <taxon>Eukaryota</taxon>
        <taxon>Metazoa</taxon>
        <taxon>Ecdysozoa</taxon>
        <taxon>Arthropoda</taxon>
        <taxon>Hexapoda</taxon>
        <taxon>Insecta</taxon>
        <taxon>Pterygota</taxon>
        <taxon>Neoptera</taxon>
        <taxon>Endopterygota</taxon>
        <taxon>Coleoptera</taxon>
        <taxon>Polyphaga</taxon>
        <taxon>Elateriformia</taxon>
        <taxon>Elateroidea</taxon>
        <taxon>Lampyridae</taxon>
        <taxon>Lampyrinae</taxon>
        <taxon>Pyrocoelia</taxon>
    </lineage>
</organism>
<comment type="function">
    <text evidence="5">Involved in transvection phenomena (= synapsis-dependent gene expression), where the synaptic pairing of chromosomes carrying genes with which zeste interacts influences the expression of these genes. Zeste binds to DNA and stimulates transcription from a nearby promoter.</text>
</comment>
<comment type="caution">
    <text evidence="8">The sequence shown here is derived from an EMBL/GenBank/DDBJ whole genome shotgun (WGS) entry which is preliminary data.</text>
</comment>
<dbReference type="Pfam" id="PF13873">
    <property type="entry name" value="Myb_DNA-bind_5"/>
    <property type="match status" value="1"/>
</dbReference>
<feature type="region of interest" description="Disordered" evidence="6">
    <location>
        <begin position="127"/>
        <end position="155"/>
    </location>
</feature>
<name>A0AAN7ZGH1_9COLE</name>